<feature type="non-terminal residue" evidence="1">
    <location>
        <position position="89"/>
    </location>
</feature>
<evidence type="ECO:0000313" key="1">
    <source>
        <dbReference type="EMBL" id="JAA81107.1"/>
    </source>
</evidence>
<accession>S4PTU0</accession>
<name>S4PTU0_9NEOP</name>
<organism evidence="1">
    <name type="scientific">Pararge aegeria</name>
    <name type="common">speckled wood butterfly</name>
    <dbReference type="NCBI Taxonomy" id="116150"/>
    <lineage>
        <taxon>Eukaryota</taxon>
        <taxon>Metazoa</taxon>
        <taxon>Ecdysozoa</taxon>
        <taxon>Arthropoda</taxon>
        <taxon>Hexapoda</taxon>
        <taxon>Insecta</taxon>
        <taxon>Pterygota</taxon>
        <taxon>Neoptera</taxon>
        <taxon>Endopterygota</taxon>
        <taxon>Lepidoptera</taxon>
        <taxon>Glossata</taxon>
        <taxon>Ditrysia</taxon>
        <taxon>Papilionoidea</taxon>
        <taxon>Nymphalidae</taxon>
        <taxon>Satyrinae</taxon>
        <taxon>Satyrini</taxon>
        <taxon>Parargina</taxon>
        <taxon>Pararge</taxon>
    </lineage>
</organism>
<proteinExistence type="predicted"/>
<sequence length="89" mass="10172">MLSSAELMLIARTRERSHNALGNCLHALMPLTSSKRAFLEYSIESCEQLQTALHLFTLFQFNRVGLKSLLCNDAVVCFYFKVLVSFFVH</sequence>
<reference evidence="1" key="2">
    <citation type="submission" date="2013-05" db="EMBL/GenBank/DDBJ databases">
        <authorList>
            <person name="Carter J.-M."/>
            <person name="Baker S.C."/>
            <person name="Pink R."/>
            <person name="Carter D.R.F."/>
            <person name="Collins A."/>
            <person name="Tomlin J."/>
            <person name="Gibbs M."/>
            <person name="Breuker C.J."/>
        </authorList>
    </citation>
    <scope>NUCLEOTIDE SEQUENCE</scope>
    <source>
        <tissue evidence="1">Ovary</tissue>
    </source>
</reference>
<reference evidence="1" key="1">
    <citation type="journal article" date="2013" name="BMC Genomics">
        <title>Unscrambling butterfly oogenesis.</title>
        <authorList>
            <person name="Carter J.M."/>
            <person name="Baker S.C."/>
            <person name="Pink R."/>
            <person name="Carter D.R."/>
            <person name="Collins A."/>
            <person name="Tomlin J."/>
            <person name="Gibbs M."/>
            <person name="Breuker C.J."/>
        </authorList>
    </citation>
    <scope>NUCLEOTIDE SEQUENCE</scope>
    <source>
        <tissue evidence="1">Ovary</tissue>
    </source>
</reference>
<protein>
    <submittedName>
        <fullName evidence="1">Uncharacterized protein</fullName>
    </submittedName>
</protein>
<dbReference type="AlphaFoldDB" id="S4PTU0"/>
<dbReference type="EMBL" id="GAIX01011453">
    <property type="protein sequence ID" value="JAA81107.1"/>
    <property type="molecule type" value="Transcribed_RNA"/>
</dbReference>